<dbReference type="SUPFAM" id="SSF110849">
    <property type="entry name" value="ParB/Sulfiredoxin"/>
    <property type="match status" value="1"/>
</dbReference>
<name>A0A1I0CPT4_9FIRM</name>
<evidence type="ECO:0000313" key="1">
    <source>
        <dbReference type="EMBL" id="SET21668.1"/>
    </source>
</evidence>
<dbReference type="InterPro" id="IPR036086">
    <property type="entry name" value="ParB/Sulfiredoxin_sf"/>
</dbReference>
<proteinExistence type="predicted"/>
<reference evidence="2" key="1">
    <citation type="submission" date="2016-10" db="EMBL/GenBank/DDBJ databases">
        <authorList>
            <person name="Varghese N."/>
            <person name="Submissions S."/>
        </authorList>
    </citation>
    <scope>NUCLEOTIDE SEQUENCE [LARGE SCALE GENOMIC DNA]</scope>
    <source>
        <strain evidence="2">DSM 1551</strain>
    </source>
</reference>
<dbReference type="RefSeq" id="WP_092352303.1">
    <property type="nucleotide sequence ID" value="NZ_FOIN01000003.1"/>
</dbReference>
<accession>A0A1I0CPT4</accession>
<evidence type="ECO:0008006" key="3">
    <source>
        <dbReference type="Google" id="ProtNLM"/>
    </source>
</evidence>
<organism evidence="1 2">
    <name type="scientific">Thomasclavelia cocleata</name>
    <dbReference type="NCBI Taxonomy" id="69824"/>
    <lineage>
        <taxon>Bacteria</taxon>
        <taxon>Bacillati</taxon>
        <taxon>Bacillota</taxon>
        <taxon>Erysipelotrichia</taxon>
        <taxon>Erysipelotrichales</taxon>
        <taxon>Coprobacillaceae</taxon>
        <taxon>Thomasclavelia</taxon>
    </lineage>
</organism>
<dbReference type="Proteomes" id="UP000198558">
    <property type="component" value="Unassembled WGS sequence"/>
</dbReference>
<dbReference type="AlphaFoldDB" id="A0A1I0CPT4"/>
<protein>
    <recommendedName>
        <fullName evidence="3">ParB-like nuclease domain-containing protein</fullName>
    </recommendedName>
</protein>
<dbReference type="OrthoDB" id="1662300at2"/>
<evidence type="ECO:0000313" key="2">
    <source>
        <dbReference type="Proteomes" id="UP000198558"/>
    </source>
</evidence>
<dbReference type="EMBL" id="FOIN01000003">
    <property type="protein sequence ID" value="SET21668.1"/>
    <property type="molecule type" value="Genomic_DNA"/>
</dbReference>
<gene>
    <name evidence="1" type="ORF">SAMN04489758_103162</name>
</gene>
<sequence>MGLLDSMTRDLGMTIRVLIDDVRINCLNEAVYDEAENEFIGALMNSIRDDGQFENAIAYASEVDRNGEIDGRKYTLLGGNTRYLAISKLRDAGEGDGYINISVVNKPESTREELEMIVKNNIQRKKKPEERFHEIKIMEKIYELIDEKPAGTKRDWIGNQLGISGRYVDKLIKQFSEPEVHSNNEENEAEADTVEYEVFEGQTTFEDFWGETFEDDDGTSSILENEEHTVTRNANGALTKEDIQKMLEKNISQVKKTADAAVEIGLYEVDDLLDKISSEIKELIDIL</sequence>
<dbReference type="GeneID" id="78287612"/>
<keyword evidence="2" id="KW-1185">Reference proteome</keyword>